<protein>
    <submittedName>
        <fullName evidence="1">Uncharacterized protein</fullName>
    </submittedName>
</protein>
<organism evidence="1 2">
    <name type="scientific">Trypanosoma vivax (strain Y486)</name>
    <dbReference type="NCBI Taxonomy" id="1055687"/>
    <lineage>
        <taxon>Eukaryota</taxon>
        <taxon>Discoba</taxon>
        <taxon>Euglenozoa</taxon>
        <taxon>Kinetoplastea</taxon>
        <taxon>Metakinetoplastina</taxon>
        <taxon>Trypanosomatida</taxon>
        <taxon>Trypanosomatidae</taxon>
        <taxon>Trypanosoma</taxon>
        <taxon>Duttonella</taxon>
    </lineage>
</organism>
<feature type="non-terminal residue" evidence="1">
    <location>
        <position position="470"/>
    </location>
</feature>
<evidence type="ECO:0000313" key="1">
    <source>
        <dbReference type="EMBL" id="CCD17909.1"/>
    </source>
</evidence>
<accession>F9WK90</accession>
<proteinExistence type="predicted"/>
<gene>
    <name evidence="1" type="ORF">TvY486_0000380</name>
</gene>
<evidence type="ECO:0000313" key="2">
    <source>
        <dbReference type="Proteomes" id="UP000009027"/>
    </source>
</evidence>
<dbReference type="VEuPathDB" id="TriTrypDB:TvY486_0000380"/>
<name>F9WK90_TRYVY</name>
<dbReference type="Proteomes" id="UP000009027">
    <property type="component" value="Unassembled WGS sequence"/>
</dbReference>
<keyword evidence="2" id="KW-1185">Reference proteome</keyword>
<dbReference type="EMBL" id="CAEX01000004">
    <property type="protein sequence ID" value="CCD17909.1"/>
    <property type="molecule type" value="Genomic_DNA"/>
</dbReference>
<reference evidence="1 2" key="1">
    <citation type="journal article" date="2012" name="Proc. Natl. Acad. Sci. U.S.A.">
        <title>Antigenic diversity is generated by distinct evolutionary mechanisms in African trypanosome species.</title>
        <authorList>
            <person name="Jackson A.P."/>
            <person name="Berry A."/>
            <person name="Aslett M."/>
            <person name="Allison H.C."/>
            <person name="Burton P."/>
            <person name="Vavrova-Anderson J."/>
            <person name="Brown R."/>
            <person name="Browne H."/>
            <person name="Corton N."/>
            <person name="Hauser H."/>
            <person name="Gamble J."/>
            <person name="Gilderthorp R."/>
            <person name="Marcello L."/>
            <person name="McQuillan J."/>
            <person name="Otto T.D."/>
            <person name="Quail M.A."/>
            <person name="Sanders M.J."/>
            <person name="van Tonder A."/>
            <person name="Ginger M.L."/>
            <person name="Field M.C."/>
            <person name="Barry J.D."/>
            <person name="Hertz-Fowler C."/>
            <person name="Berriman M."/>
        </authorList>
    </citation>
    <scope>NUCLEOTIDE SEQUENCE</scope>
    <source>
        <strain evidence="1 2">Y486</strain>
    </source>
</reference>
<sequence>MYSKCTRWPLLLLKHGATKCAIIRWIKSECVKKVVSDGAEKLNESVRAIFVHSVNTLVRERASLAATLEKIETVLRSVNAALAANTVFRASVLLDFYTAFEYVQRIDGDSTFGHENVSRNGKRTTTAQETFEWLTSDFSSCSNMTTGTNSGYDGDAKVNKDDGDDYYDRQVDVSDAVDTDNCGVDNNGTADRPLRLSEGTAVHMYGDLVHLRNSKIHFWDEVAHDARCAIKGVNVSTHISQKEGKEILTQNMWREGVINLTDIIRRSCTRAGDSEIRVGARLEACYSLQQGICGVSEVFGRSGLGDELGFTDNFGFLESMFGYGGKNVMEVCPSFPDSWKRETELSDELISVSAALHKLECAATNSAVGWLRLRFDTALNFMKRQFTLALNNLSEAESQVKGVLLEAVGEARETLCTCNAFLLKEVPAVDELKKWIDATKKEAWEVRRELSLSAEKVSLATLKTSEVMEV</sequence>
<dbReference type="AlphaFoldDB" id="F9WK90"/>